<comment type="similarity">
    <text evidence="3">Belongs to the FAD-dependent oxidoreductase 2 family. FRD/SDH subfamily.</text>
</comment>
<protein>
    <recommendedName>
        <fullName evidence="5">Urocanate reductase</fullName>
        <ecNumber evidence="4">1.3.99.33</ecNumber>
    </recommendedName>
</protein>
<evidence type="ECO:0000256" key="10">
    <source>
        <dbReference type="SAM" id="MobiDB-lite"/>
    </source>
</evidence>
<name>A0A8J6JPW7_9FIRM</name>
<keyword evidence="8" id="KW-0560">Oxidoreductase</keyword>
<dbReference type="Gene3D" id="3.50.50.60">
    <property type="entry name" value="FAD/NAD(P)-binding domain"/>
    <property type="match status" value="3"/>
</dbReference>
<dbReference type="PRINTS" id="PR00411">
    <property type="entry name" value="PNDRDTASEI"/>
</dbReference>
<dbReference type="GO" id="GO:0033765">
    <property type="term" value="F:steroid dehydrogenase activity, acting on the CH-CH group of donors"/>
    <property type="evidence" value="ECO:0007669"/>
    <property type="project" value="UniProtKB-ARBA"/>
</dbReference>
<evidence type="ECO:0000256" key="2">
    <source>
        <dbReference type="ARBA" id="ARBA00001974"/>
    </source>
</evidence>
<dbReference type="Gene3D" id="3.90.700.10">
    <property type="entry name" value="Succinate dehydrogenase/fumarate reductase flavoprotein, catalytic domain"/>
    <property type="match status" value="1"/>
</dbReference>
<evidence type="ECO:0000313" key="12">
    <source>
        <dbReference type="EMBL" id="MBC5738105.1"/>
    </source>
</evidence>
<comment type="cofactor">
    <cofactor evidence="1">
        <name>FMN</name>
        <dbReference type="ChEBI" id="CHEBI:58210"/>
    </cofactor>
</comment>
<dbReference type="PANTHER" id="PTHR43400:SF7">
    <property type="entry name" value="FAD-DEPENDENT OXIDOREDUCTASE 2 FAD BINDING DOMAIN-CONTAINING PROTEIN"/>
    <property type="match status" value="1"/>
</dbReference>
<dbReference type="GO" id="GO:0016020">
    <property type="term" value="C:membrane"/>
    <property type="evidence" value="ECO:0007669"/>
    <property type="project" value="InterPro"/>
</dbReference>
<comment type="caution">
    <text evidence="12">The sequence shown here is derived from an EMBL/GenBank/DDBJ whole genome shotgun (WGS) entry which is preliminary data.</text>
</comment>
<dbReference type="PANTHER" id="PTHR43400">
    <property type="entry name" value="FUMARATE REDUCTASE"/>
    <property type="match status" value="1"/>
</dbReference>
<accession>A0A8J6JPW7</accession>
<keyword evidence="13" id="KW-1185">Reference proteome</keyword>
<dbReference type="InterPro" id="IPR036188">
    <property type="entry name" value="FAD/NAD-bd_sf"/>
</dbReference>
<dbReference type="InterPro" id="IPR007329">
    <property type="entry name" value="FMN-bd"/>
</dbReference>
<dbReference type="Pfam" id="PF00890">
    <property type="entry name" value="FAD_binding_2"/>
    <property type="match status" value="1"/>
</dbReference>
<feature type="region of interest" description="Disordered" evidence="10">
    <location>
        <begin position="1"/>
        <end position="34"/>
    </location>
</feature>
<evidence type="ECO:0000256" key="7">
    <source>
        <dbReference type="ARBA" id="ARBA00022827"/>
    </source>
</evidence>
<dbReference type="Proteomes" id="UP000607645">
    <property type="component" value="Unassembled WGS sequence"/>
</dbReference>
<keyword evidence="7" id="KW-0274">FAD</keyword>
<evidence type="ECO:0000256" key="5">
    <source>
        <dbReference type="ARBA" id="ARBA00015872"/>
    </source>
</evidence>
<evidence type="ECO:0000313" key="13">
    <source>
        <dbReference type="Proteomes" id="UP000607645"/>
    </source>
</evidence>
<dbReference type="SUPFAM" id="SSF56425">
    <property type="entry name" value="Succinate dehydrogenase/fumarate reductase flavoprotein, catalytic domain"/>
    <property type="match status" value="1"/>
</dbReference>
<dbReference type="SMART" id="SM00900">
    <property type="entry name" value="FMN_bind"/>
    <property type="match status" value="1"/>
</dbReference>
<organism evidence="12 13">
    <name type="scientific">Lawsonibacter faecis</name>
    <dbReference type="NCBI Taxonomy" id="2763052"/>
    <lineage>
        <taxon>Bacteria</taxon>
        <taxon>Bacillati</taxon>
        <taxon>Bacillota</taxon>
        <taxon>Clostridia</taxon>
        <taxon>Eubacteriales</taxon>
        <taxon>Oscillospiraceae</taxon>
        <taxon>Lawsonibacter</taxon>
    </lineage>
</organism>
<dbReference type="AlphaFoldDB" id="A0A8J6JPW7"/>
<dbReference type="InterPro" id="IPR003953">
    <property type="entry name" value="FAD-dep_OxRdtase_2_FAD-bd"/>
</dbReference>
<dbReference type="Gene3D" id="3.90.1010.20">
    <property type="match status" value="1"/>
</dbReference>
<comment type="catalytic activity">
    <reaction evidence="9">
        <text>dihydrourocanate + A = urocanate + AH2</text>
        <dbReference type="Rhea" id="RHEA:36059"/>
        <dbReference type="ChEBI" id="CHEBI:13193"/>
        <dbReference type="ChEBI" id="CHEBI:17499"/>
        <dbReference type="ChEBI" id="CHEBI:27247"/>
        <dbReference type="ChEBI" id="CHEBI:72991"/>
        <dbReference type="EC" id="1.3.99.33"/>
    </reaction>
</comment>
<evidence type="ECO:0000259" key="11">
    <source>
        <dbReference type="SMART" id="SM00900"/>
    </source>
</evidence>
<proteinExistence type="inferred from homology"/>
<feature type="domain" description="FMN-binding" evidence="11">
    <location>
        <begin position="47"/>
        <end position="121"/>
    </location>
</feature>
<evidence type="ECO:0000256" key="1">
    <source>
        <dbReference type="ARBA" id="ARBA00001917"/>
    </source>
</evidence>
<keyword evidence="6" id="KW-0285">Flavoprotein</keyword>
<dbReference type="InterPro" id="IPR027477">
    <property type="entry name" value="Succ_DH/fumarate_Rdtase_cat_sf"/>
</dbReference>
<dbReference type="InterPro" id="IPR050315">
    <property type="entry name" value="FAD-oxidoreductase_2"/>
</dbReference>
<dbReference type="SUPFAM" id="SSF51905">
    <property type="entry name" value="FAD/NAD(P)-binding domain"/>
    <property type="match status" value="1"/>
</dbReference>
<evidence type="ECO:0000256" key="9">
    <source>
        <dbReference type="ARBA" id="ARBA00049922"/>
    </source>
</evidence>
<evidence type="ECO:0000256" key="6">
    <source>
        <dbReference type="ARBA" id="ARBA00022630"/>
    </source>
</evidence>
<dbReference type="Pfam" id="PF04205">
    <property type="entry name" value="FMN_bind"/>
    <property type="match status" value="1"/>
</dbReference>
<evidence type="ECO:0000256" key="4">
    <source>
        <dbReference type="ARBA" id="ARBA00013137"/>
    </source>
</evidence>
<comment type="cofactor">
    <cofactor evidence="2">
        <name>FAD</name>
        <dbReference type="ChEBI" id="CHEBI:57692"/>
    </cofactor>
</comment>
<evidence type="ECO:0000256" key="3">
    <source>
        <dbReference type="ARBA" id="ARBA00008040"/>
    </source>
</evidence>
<evidence type="ECO:0000256" key="8">
    <source>
        <dbReference type="ARBA" id="ARBA00023002"/>
    </source>
</evidence>
<dbReference type="EMBL" id="JACOPQ010000012">
    <property type="protein sequence ID" value="MBC5738105.1"/>
    <property type="molecule type" value="Genomic_DNA"/>
</dbReference>
<dbReference type="EC" id="1.3.99.33" evidence="4"/>
<gene>
    <name evidence="12" type="ORF">H8S62_13920</name>
</gene>
<dbReference type="GO" id="GO:0010181">
    <property type="term" value="F:FMN binding"/>
    <property type="evidence" value="ECO:0007669"/>
    <property type="project" value="InterPro"/>
</dbReference>
<sequence length="623" mass="64914">MALSLAACTNEGAPSPSPSVQPSESTAPGASPAGAYRAGTYTASAAGKNGDVTVEVVFTEAAIESVTVTAHQETEGIAEPALERVPKAVVDGQTLAVDAVAGATVTRDAILAAVESCVAKAGGDAAALKTPAAGGEKETVSYEADAVIVGAGAAGMNAALEASQAGLKVLVLEKGATIGVSNAAQAGGPSACETVVQAEEDQTVTVETLFRYMYDYSHSLANAGLLRNVLSVSGETINSMVEAGVGMYLRPDNYGAGFRARHGFEERGDDRFQPVKEKVESLGGQFLLETAGKSVIMENGAAAGVLAERSDGTPVEVRAKAVLICTGGYLGNEAMMAEHFGEVKINPLGNTLSDGAGINMVVEAGGVLDRNWSIIANEFAGANQKGGGWSFSANQNFKYAVYGGLMVNREGERFFNEEVIATMALSEGGEATLREGLYYSVIDQAYFDACREEGIYSYLGSPENWYVGKMTLAAALLDQNEAQLQEAIDQGWACKADTIEEAAAYFGLENLPQTVAEYNAMCEAGEDTRFYKDPTFLTSVSEGPFYVFEYEPSAWGTLGGVKVDSRLRALTAGNEAIPGLYVAGVDAGSMYTAPYYSNEGAALGLAMASGTWAAKEMVQYLAG</sequence>
<reference evidence="12" key="1">
    <citation type="submission" date="2020-08" db="EMBL/GenBank/DDBJ databases">
        <title>Genome public.</title>
        <authorList>
            <person name="Liu C."/>
            <person name="Sun Q."/>
        </authorList>
    </citation>
    <scope>NUCLEOTIDE SEQUENCE</scope>
    <source>
        <strain evidence="12">NSJ-52</strain>
    </source>
</reference>